<dbReference type="AlphaFoldDB" id="A0A1Q9ELM6"/>
<dbReference type="OrthoDB" id="539213at2759"/>
<dbReference type="InterPro" id="IPR002110">
    <property type="entry name" value="Ankyrin_rpt"/>
</dbReference>
<reference evidence="1 2" key="1">
    <citation type="submission" date="2016-02" db="EMBL/GenBank/DDBJ databases">
        <title>Genome analysis of coral dinoflagellate symbionts highlights evolutionary adaptations to a symbiotic lifestyle.</title>
        <authorList>
            <person name="Aranda M."/>
            <person name="Li Y."/>
            <person name="Liew Y.J."/>
            <person name="Baumgarten S."/>
            <person name="Simakov O."/>
            <person name="Wilson M."/>
            <person name="Piel J."/>
            <person name="Ashoor H."/>
            <person name="Bougouffa S."/>
            <person name="Bajic V.B."/>
            <person name="Ryu T."/>
            <person name="Ravasi T."/>
            <person name="Bayer T."/>
            <person name="Micklem G."/>
            <person name="Kim H."/>
            <person name="Bhak J."/>
            <person name="Lajeunesse T.C."/>
            <person name="Voolstra C.R."/>
        </authorList>
    </citation>
    <scope>NUCLEOTIDE SEQUENCE [LARGE SCALE GENOMIC DNA]</scope>
    <source>
        <strain evidence="1 2">CCMP2467</strain>
    </source>
</reference>
<dbReference type="EMBL" id="LSRX01000119">
    <property type="protein sequence ID" value="OLQ08349.1"/>
    <property type="molecule type" value="Genomic_DNA"/>
</dbReference>
<dbReference type="Gene3D" id="2.130.10.30">
    <property type="entry name" value="Regulator of chromosome condensation 1/beta-lactamase-inhibitor protein II"/>
    <property type="match status" value="2"/>
</dbReference>
<dbReference type="Gene3D" id="1.25.40.20">
    <property type="entry name" value="Ankyrin repeat-containing domain"/>
    <property type="match status" value="1"/>
</dbReference>
<dbReference type="InterPro" id="IPR009091">
    <property type="entry name" value="RCC1/BLIP-II"/>
</dbReference>
<name>A0A1Q9ELM6_SYMMI</name>
<evidence type="ECO:0000313" key="2">
    <source>
        <dbReference type="Proteomes" id="UP000186817"/>
    </source>
</evidence>
<gene>
    <name evidence="1" type="primary">HERC2</name>
    <name evidence="1" type="ORF">AK812_SmicGene8123</name>
</gene>
<organism evidence="1 2">
    <name type="scientific">Symbiodinium microadriaticum</name>
    <name type="common">Dinoflagellate</name>
    <name type="synonym">Zooxanthella microadriatica</name>
    <dbReference type="NCBI Taxonomy" id="2951"/>
    <lineage>
        <taxon>Eukaryota</taxon>
        <taxon>Sar</taxon>
        <taxon>Alveolata</taxon>
        <taxon>Dinophyceae</taxon>
        <taxon>Suessiales</taxon>
        <taxon>Symbiodiniaceae</taxon>
        <taxon>Symbiodinium</taxon>
    </lineage>
</organism>
<dbReference type="SUPFAM" id="SSF48403">
    <property type="entry name" value="Ankyrin repeat"/>
    <property type="match status" value="1"/>
</dbReference>
<protein>
    <submittedName>
        <fullName evidence="1">Putative E3 ubiquitin-protein ligase HERC2</fullName>
    </submittedName>
</protein>
<dbReference type="SMART" id="SM00248">
    <property type="entry name" value="ANK"/>
    <property type="match status" value="2"/>
</dbReference>
<sequence length="628" mass="65707">MLSVRSLSGNVVTTVEGATLGRSDFLDALTHHLSDLMGLPTQRLRLCCGGQEVLKSCSWSCLGFPAEMQVLVLPYDIEATQELVSAISEEDYEGVLSALRMPADPNAQYCLCGCNRKILMPLVVACAVSNLSIVRALVQASADVNCRSHMLPCTAMVAECSVAEISESSEVTPLQMAVLQNSVDLAAYLIQEKVPRYDGDPTMALDLEVGLLSGKTTTVRASLEETAGALKRRAEHALGVVGVGKGRLLDSSGCVVHVCAPKKARLQNGDRLTLLHINRVQIQASYDGAFAAILSTGSVVTWGDAPVGGDSRSVQDQLNNVKQIQASDSAFAALVDGGTIVTWGDAECGGNSRAVQDQLKNVQQIQASASAFAAIRNDGSVVTWGNAEQGGDSSALQGELKNVQEIQSSGGAFAAILGDGSVVTWGAADLGGDSSAVQDELKTVQQIQSTDAAFAAILRDRSVVTWGRADYGGDSSAVQDQLKNVQQIQASDGAFAAILDDGSVVTWGVPMLGGDSSTVRDQLKNVQWIQACGVAFAARVDDGTIVTWGYAECGGNSSAIQHQLKHVQQIQASCSAFAAILADGSVVTWGSDEHGGDSSEVQDQLTNVQEIQAAFGAFAAILSVQLPG</sequence>
<dbReference type="Proteomes" id="UP000186817">
    <property type="component" value="Unassembled WGS sequence"/>
</dbReference>
<comment type="caution">
    <text evidence="1">The sequence shown here is derived from an EMBL/GenBank/DDBJ whole genome shotgun (WGS) entry which is preliminary data.</text>
</comment>
<dbReference type="SUPFAM" id="SSF50985">
    <property type="entry name" value="RCC1/BLIP-II"/>
    <property type="match status" value="1"/>
</dbReference>
<proteinExistence type="predicted"/>
<dbReference type="PANTHER" id="PTHR45982">
    <property type="entry name" value="REGULATOR OF CHROMOSOME CONDENSATION"/>
    <property type="match status" value="1"/>
</dbReference>
<keyword evidence="2" id="KW-1185">Reference proteome</keyword>
<dbReference type="PANTHER" id="PTHR45982:SF1">
    <property type="entry name" value="REGULATOR OF CHROMOSOME CONDENSATION"/>
    <property type="match status" value="1"/>
</dbReference>
<evidence type="ECO:0000313" key="1">
    <source>
        <dbReference type="EMBL" id="OLQ08349.1"/>
    </source>
</evidence>
<dbReference type="InterPro" id="IPR036770">
    <property type="entry name" value="Ankyrin_rpt-contain_sf"/>
</dbReference>
<dbReference type="InterPro" id="IPR051553">
    <property type="entry name" value="Ran_GTPase-activating"/>
</dbReference>
<accession>A0A1Q9ELM6</accession>